<comment type="caution">
    <text evidence="2">The sequence shown here is derived from an EMBL/GenBank/DDBJ whole genome shotgun (WGS) entry which is preliminary data.</text>
</comment>
<dbReference type="EMBL" id="JACADJ010000024">
    <property type="protein sequence ID" value="NWH05095.1"/>
    <property type="molecule type" value="Genomic_DNA"/>
</dbReference>
<evidence type="ECO:0008006" key="4">
    <source>
        <dbReference type="Google" id="ProtNLM"/>
    </source>
</evidence>
<proteinExistence type="predicted"/>
<dbReference type="RefSeq" id="WP_178366552.1">
    <property type="nucleotide sequence ID" value="NZ_JACADJ010000024.1"/>
</dbReference>
<evidence type="ECO:0000313" key="2">
    <source>
        <dbReference type="EMBL" id="NWH05095.1"/>
    </source>
</evidence>
<reference evidence="2 3" key="1">
    <citation type="submission" date="2020-06" db="EMBL/GenBank/DDBJ databases">
        <title>High-quality draft genome of sulfate reducer Desulfobacter latus type strain AcrS2 isolated from marine sediment.</title>
        <authorList>
            <person name="Hoppe M."/>
            <person name="Larsen C.K."/>
            <person name="Marshall I.P.G."/>
            <person name="Schramm A."/>
            <person name="Marietou A.G."/>
        </authorList>
    </citation>
    <scope>NUCLEOTIDE SEQUENCE [LARGE SCALE GENOMIC DNA]</scope>
    <source>
        <strain evidence="2 3">AcRS2</strain>
    </source>
</reference>
<feature type="chain" id="PRO_5032349390" description="Lipoprotein" evidence="1">
    <location>
        <begin position="29"/>
        <end position="188"/>
    </location>
</feature>
<feature type="signal peptide" evidence="1">
    <location>
        <begin position="1"/>
        <end position="28"/>
    </location>
</feature>
<keyword evidence="1" id="KW-0732">Signal</keyword>
<sequence length="188" mass="20898">MEIKQVRCLQGVIACLMLIYFAAGQAYAQGCIYGCPGYITPLPTTTLRVVGKGIEPERAKTRAQAILMAERAAVADGYRLMTEKIYGVYVDSLAYINNGSVAYSLSHNETQAWVRGAEIVQINRLSNGITEAEMVLRLPIPCCGNRCCPAPCFKSTFTKPGCYNFGGCCRDSKKTYYEEKHSIKYKRY</sequence>
<dbReference type="Proteomes" id="UP000553343">
    <property type="component" value="Unassembled WGS sequence"/>
</dbReference>
<keyword evidence="3" id="KW-1185">Reference proteome</keyword>
<dbReference type="AlphaFoldDB" id="A0A850T7N1"/>
<name>A0A850T7N1_9BACT</name>
<evidence type="ECO:0000313" key="3">
    <source>
        <dbReference type="Proteomes" id="UP000553343"/>
    </source>
</evidence>
<gene>
    <name evidence="2" type="ORF">HXW94_08880</name>
</gene>
<accession>A0A850T7N1</accession>
<protein>
    <recommendedName>
        <fullName evidence="4">Lipoprotein</fullName>
    </recommendedName>
</protein>
<organism evidence="2 3">
    <name type="scientific">Desulfobacter latus</name>
    <dbReference type="NCBI Taxonomy" id="2292"/>
    <lineage>
        <taxon>Bacteria</taxon>
        <taxon>Pseudomonadati</taxon>
        <taxon>Thermodesulfobacteriota</taxon>
        <taxon>Desulfobacteria</taxon>
        <taxon>Desulfobacterales</taxon>
        <taxon>Desulfobacteraceae</taxon>
        <taxon>Desulfobacter</taxon>
    </lineage>
</organism>
<evidence type="ECO:0000256" key="1">
    <source>
        <dbReference type="SAM" id="SignalP"/>
    </source>
</evidence>